<reference evidence="1" key="1">
    <citation type="submission" date="2020-08" db="EMBL/GenBank/DDBJ databases">
        <authorList>
            <person name="Liu C."/>
            <person name="Sun Q."/>
        </authorList>
    </citation>
    <scope>NUCLEOTIDE SEQUENCE</scope>
    <source>
        <strain evidence="1">BX16</strain>
    </source>
</reference>
<dbReference type="Proteomes" id="UP000644115">
    <property type="component" value="Unassembled WGS sequence"/>
</dbReference>
<keyword evidence="2" id="KW-1185">Reference proteome</keyword>
<dbReference type="AlphaFoldDB" id="A0A923N9G3"/>
<proteinExistence type="predicted"/>
<protein>
    <submittedName>
        <fullName evidence="1">Stage III sporulation protein AB</fullName>
    </submittedName>
</protein>
<name>A0A923N9G3_9FIRM</name>
<evidence type="ECO:0000313" key="2">
    <source>
        <dbReference type="Proteomes" id="UP000644115"/>
    </source>
</evidence>
<accession>A0A923N9G3</accession>
<comment type="caution">
    <text evidence="1">The sequence shown here is derived from an EMBL/GenBank/DDBJ whole genome shotgun (WGS) entry which is preliminary data.</text>
</comment>
<gene>
    <name evidence="1" type="ORF">H8876_01105</name>
</gene>
<dbReference type="InterPro" id="IPR014198">
    <property type="entry name" value="Spore_III_AB"/>
</dbReference>
<sequence length="124" mass="13851">MVKVIAGILLFFGCTALGFSKASGYKNRRVELEDTLELIRLLHLDISYRKDALAKTFQRAALQKSCWFADVLQECAEGLTVQKTLGKAWQDALHKEKEGCPLLSEDVEILTDLFLGLGLSLIHI</sequence>
<evidence type="ECO:0000313" key="1">
    <source>
        <dbReference type="EMBL" id="MBC5998620.1"/>
    </source>
</evidence>
<organism evidence="1 2">
    <name type="scientific">Lentihominibacter faecis</name>
    <dbReference type="NCBI Taxonomy" id="2764712"/>
    <lineage>
        <taxon>Bacteria</taxon>
        <taxon>Bacillati</taxon>
        <taxon>Bacillota</taxon>
        <taxon>Clostridia</taxon>
        <taxon>Peptostreptococcales</taxon>
        <taxon>Anaerovoracaceae</taxon>
        <taxon>Lentihominibacter</taxon>
    </lineage>
</organism>
<dbReference type="EMBL" id="JACRWC010000023">
    <property type="protein sequence ID" value="MBC5998620.1"/>
    <property type="molecule type" value="Genomic_DNA"/>
</dbReference>
<dbReference type="RefSeq" id="WP_249286182.1">
    <property type="nucleotide sequence ID" value="NZ_JACRWC010000023.1"/>
</dbReference>
<dbReference type="Pfam" id="PF09548">
    <property type="entry name" value="Spore_III_AB"/>
    <property type="match status" value="1"/>
</dbReference>